<name>A0A2K1QQ62_9PEZI</name>
<proteinExistence type="predicted"/>
<sequence length="172" mass="18919">MDAPCKYCPASIAHPPESLDQTISLPVHVPYPLLAGDTEYCRQEFMVPNAHSDSPFWTLLESLKGSSCAKAFVTQPPTKVVTVGVTPLRSTEDSLDDPDVEITVDSEDGVVWSTVADAVLACHGKDWKEQDVSEYLSIRIDGAFLLYTEVNDMYGYECPSCERIFRAPLAEG</sequence>
<dbReference type="AlphaFoldDB" id="A0A2K1QQ62"/>
<keyword evidence="2" id="KW-1185">Reference proteome</keyword>
<dbReference type="InParanoid" id="A0A2K1QQ62"/>
<protein>
    <submittedName>
        <fullName evidence="1">Uncharacterized protein</fullName>
    </submittedName>
</protein>
<gene>
    <name evidence="1" type="ORF">CAC42_4967</name>
</gene>
<dbReference type="EMBL" id="NKHZ01000055">
    <property type="protein sequence ID" value="PNS17003.1"/>
    <property type="molecule type" value="Genomic_DNA"/>
</dbReference>
<accession>A0A2K1QQ62</accession>
<comment type="caution">
    <text evidence="1">The sequence shown here is derived from an EMBL/GenBank/DDBJ whole genome shotgun (WGS) entry which is preliminary data.</text>
</comment>
<organism evidence="1 2">
    <name type="scientific">Sphaceloma murrayae</name>
    <dbReference type="NCBI Taxonomy" id="2082308"/>
    <lineage>
        <taxon>Eukaryota</taxon>
        <taxon>Fungi</taxon>
        <taxon>Dikarya</taxon>
        <taxon>Ascomycota</taxon>
        <taxon>Pezizomycotina</taxon>
        <taxon>Dothideomycetes</taxon>
        <taxon>Dothideomycetidae</taxon>
        <taxon>Myriangiales</taxon>
        <taxon>Elsinoaceae</taxon>
        <taxon>Sphaceloma</taxon>
    </lineage>
</organism>
<evidence type="ECO:0000313" key="2">
    <source>
        <dbReference type="Proteomes" id="UP000243797"/>
    </source>
</evidence>
<dbReference type="Proteomes" id="UP000243797">
    <property type="component" value="Unassembled WGS sequence"/>
</dbReference>
<evidence type="ECO:0000313" key="1">
    <source>
        <dbReference type="EMBL" id="PNS17003.1"/>
    </source>
</evidence>
<reference evidence="1 2" key="1">
    <citation type="submission" date="2017-06" db="EMBL/GenBank/DDBJ databases">
        <title>Draft genome sequence of a variant of Elsinoe murrayae.</title>
        <authorList>
            <person name="Cheng Q."/>
        </authorList>
    </citation>
    <scope>NUCLEOTIDE SEQUENCE [LARGE SCALE GENOMIC DNA]</scope>
    <source>
        <strain evidence="1 2">CQ-2017a</strain>
    </source>
</reference>